<name>A0ABW6IL10_9CYAN</name>
<evidence type="ECO:0000313" key="1">
    <source>
        <dbReference type="EMBL" id="MFE4108659.1"/>
    </source>
</evidence>
<comment type="caution">
    <text evidence="1">The sequence shown here is derived from an EMBL/GenBank/DDBJ whole genome shotgun (WGS) entry which is preliminary data.</text>
</comment>
<reference evidence="1 2" key="1">
    <citation type="submission" date="2024-10" db="EMBL/GenBank/DDBJ databases">
        <authorList>
            <person name="Ratan Roy A."/>
            <person name="Morales Sandoval P.H."/>
            <person name="De Los Santos Villalobos S."/>
            <person name="Chakraborty S."/>
            <person name="Mukherjee J."/>
        </authorList>
    </citation>
    <scope>NUCLEOTIDE SEQUENCE [LARGE SCALE GENOMIC DNA]</scope>
    <source>
        <strain evidence="1 2">S1</strain>
    </source>
</reference>
<sequence length="394" mass="44710">MHWFSVTPLDVLLFREAKPFSLGEGAWAKGLFPPMPITVFQAMRSLLPDYGDRQDDRRHDLEFLGPFLQDPKGNLWLATPKDLVGVRRRQEGDEEPKPDQKKASDQWEQLVRLQPTAPDGVLGFSERSLPPMVFPPLDENQYVCGKPDDWIRADVLAAYLGGQAVFDRPAPIAEPWLGGDPWDVQILPHIYMKDEARQVREADGYFTEVAVRMEPGWGFVVGIAERSNAKSPFKEIKKAVVRLGGEGHRAIASQISVPEQWQTLQPFEKPQQEKSHSAYVLTPGLAQTEADKPLYGLCPHDWRGTVKGCAGDKQLLWGGVRQVWRRRNPKKPDERSPEFGLLPQRAFVPPGTVYAFEGLPQTQRLLLAESSQQHKMFKQHKMFETLNYGKLLWG</sequence>
<dbReference type="Gene3D" id="3.30.70.2940">
    <property type="match status" value="1"/>
</dbReference>
<organism evidence="1 2">
    <name type="scientific">Almyronema epifaneia S1</name>
    <dbReference type="NCBI Taxonomy" id="2991925"/>
    <lineage>
        <taxon>Bacteria</taxon>
        <taxon>Bacillati</taxon>
        <taxon>Cyanobacteriota</taxon>
        <taxon>Cyanophyceae</taxon>
        <taxon>Nodosilineales</taxon>
        <taxon>Nodosilineaceae</taxon>
        <taxon>Almyronema</taxon>
        <taxon>Almyronema epifaneia</taxon>
    </lineage>
</organism>
<dbReference type="InterPro" id="IPR019117">
    <property type="entry name" value="CRISPR-assoc_protein_Cmr3"/>
</dbReference>
<proteinExistence type="predicted"/>
<evidence type="ECO:0000313" key="2">
    <source>
        <dbReference type="Proteomes" id="UP001600165"/>
    </source>
</evidence>
<accession>A0ABW6IL10</accession>
<dbReference type="RefSeq" id="WP_377968278.1">
    <property type="nucleotide sequence ID" value="NZ_JBHZOL010000124.1"/>
</dbReference>
<gene>
    <name evidence="1" type="ORF">ACFVKH_20480</name>
</gene>
<protein>
    <submittedName>
        <fullName evidence="1">Type III-B CRISPR module-associated Cmr3 family protein</fullName>
    </submittedName>
</protein>
<dbReference type="Proteomes" id="UP001600165">
    <property type="component" value="Unassembled WGS sequence"/>
</dbReference>
<dbReference type="Pfam" id="PF09700">
    <property type="entry name" value="Cas_Cmr3"/>
    <property type="match status" value="1"/>
</dbReference>
<dbReference type="EMBL" id="JBHZOL010000124">
    <property type="protein sequence ID" value="MFE4108659.1"/>
    <property type="molecule type" value="Genomic_DNA"/>
</dbReference>
<feature type="non-terminal residue" evidence="1">
    <location>
        <position position="394"/>
    </location>
</feature>
<keyword evidence="2" id="KW-1185">Reference proteome</keyword>